<evidence type="ECO:0000313" key="1">
    <source>
        <dbReference type="EMBL" id="GIY98476.1"/>
    </source>
</evidence>
<dbReference type="Proteomes" id="UP001054945">
    <property type="component" value="Unassembled WGS sequence"/>
</dbReference>
<keyword evidence="2" id="KW-1185">Reference proteome</keyword>
<dbReference type="InterPro" id="IPR043502">
    <property type="entry name" value="DNA/RNA_pol_sf"/>
</dbReference>
<dbReference type="AlphaFoldDB" id="A0AAV4XX22"/>
<sequence length="120" mass="13786">MPGHYLPHRPVIKSSSLTTKVRPVFDASFKQPVYSSLNKCLSAGSSLSEQISPLLLRFRANAIGVIADIKQAFLQLSVRPEDRNFLRFLWWNTEDRSKLEFFRHCRVVFGVTFESIPLEC</sequence>
<evidence type="ECO:0008006" key="3">
    <source>
        <dbReference type="Google" id="ProtNLM"/>
    </source>
</evidence>
<dbReference type="EMBL" id="BPLR01018297">
    <property type="protein sequence ID" value="GIY98476.1"/>
    <property type="molecule type" value="Genomic_DNA"/>
</dbReference>
<name>A0AAV4XX22_CAEEX</name>
<gene>
    <name evidence="1" type="ORF">CEXT_502391</name>
</gene>
<comment type="caution">
    <text evidence="1">The sequence shown here is derived from an EMBL/GenBank/DDBJ whole genome shotgun (WGS) entry which is preliminary data.</text>
</comment>
<proteinExistence type="predicted"/>
<organism evidence="1 2">
    <name type="scientific">Caerostris extrusa</name>
    <name type="common">Bark spider</name>
    <name type="synonym">Caerostris bankana</name>
    <dbReference type="NCBI Taxonomy" id="172846"/>
    <lineage>
        <taxon>Eukaryota</taxon>
        <taxon>Metazoa</taxon>
        <taxon>Ecdysozoa</taxon>
        <taxon>Arthropoda</taxon>
        <taxon>Chelicerata</taxon>
        <taxon>Arachnida</taxon>
        <taxon>Araneae</taxon>
        <taxon>Araneomorphae</taxon>
        <taxon>Entelegynae</taxon>
        <taxon>Araneoidea</taxon>
        <taxon>Araneidae</taxon>
        <taxon>Caerostris</taxon>
    </lineage>
</organism>
<dbReference type="GO" id="GO:0071897">
    <property type="term" value="P:DNA biosynthetic process"/>
    <property type="evidence" value="ECO:0007669"/>
    <property type="project" value="UniProtKB-ARBA"/>
</dbReference>
<accession>A0AAV4XX22</accession>
<protein>
    <recommendedName>
        <fullName evidence="3">Reverse transcriptase</fullName>
    </recommendedName>
</protein>
<dbReference type="PANTHER" id="PTHR47331">
    <property type="entry name" value="PHD-TYPE DOMAIN-CONTAINING PROTEIN"/>
    <property type="match status" value="1"/>
</dbReference>
<dbReference type="PANTHER" id="PTHR47331:SF1">
    <property type="entry name" value="GAG-LIKE PROTEIN"/>
    <property type="match status" value="1"/>
</dbReference>
<evidence type="ECO:0000313" key="2">
    <source>
        <dbReference type="Proteomes" id="UP001054945"/>
    </source>
</evidence>
<dbReference type="SUPFAM" id="SSF56672">
    <property type="entry name" value="DNA/RNA polymerases"/>
    <property type="match status" value="1"/>
</dbReference>
<reference evidence="1 2" key="1">
    <citation type="submission" date="2021-06" db="EMBL/GenBank/DDBJ databases">
        <title>Caerostris extrusa draft genome.</title>
        <authorList>
            <person name="Kono N."/>
            <person name="Arakawa K."/>
        </authorList>
    </citation>
    <scope>NUCLEOTIDE SEQUENCE [LARGE SCALE GENOMIC DNA]</scope>
</reference>